<feature type="transmembrane region" description="Helical" evidence="8">
    <location>
        <begin position="295"/>
        <end position="316"/>
    </location>
</feature>
<evidence type="ECO:0000313" key="10">
    <source>
        <dbReference type="Proteomes" id="UP000515240"/>
    </source>
</evidence>
<feature type="transmembrane region" description="Helical" evidence="8">
    <location>
        <begin position="73"/>
        <end position="95"/>
    </location>
</feature>
<evidence type="ECO:0000256" key="1">
    <source>
        <dbReference type="ARBA" id="ARBA00004651"/>
    </source>
</evidence>
<feature type="transmembrane region" description="Helical" evidence="8">
    <location>
        <begin position="135"/>
        <end position="156"/>
    </location>
</feature>
<evidence type="ECO:0000313" key="9">
    <source>
        <dbReference type="EMBL" id="QMV72415.1"/>
    </source>
</evidence>
<proteinExistence type="inferred from homology"/>
<evidence type="ECO:0000256" key="4">
    <source>
        <dbReference type="ARBA" id="ARBA00022475"/>
    </source>
</evidence>
<feature type="transmembrane region" description="Helical" evidence="8">
    <location>
        <begin position="47"/>
        <end position="67"/>
    </location>
</feature>
<name>A0A7G5EEJ0_9BURK</name>
<keyword evidence="4" id="KW-1003">Cell membrane</keyword>
<evidence type="ECO:0000256" key="7">
    <source>
        <dbReference type="ARBA" id="ARBA00023136"/>
    </source>
</evidence>
<keyword evidence="6 8" id="KW-1133">Transmembrane helix</keyword>
<dbReference type="SUPFAM" id="SSF81345">
    <property type="entry name" value="ABC transporter involved in vitamin B12 uptake, BtuC"/>
    <property type="match status" value="1"/>
</dbReference>
<keyword evidence="7 8" id="KW-0472">Membrane</keyword>
<dbReference type="InterPro" id="IPR037294">
    <property type="entry name" value="ABC_BtuC-like"/>
</dbReference>
<dbReference type="AlphaFoldDB" id="A0A7G5EEJ0"/>
<dbReference type="KEGG" id="cpis:HS961_05965"/>
<dbReference type="Proteomes" id="UP000515240">
    <property type="component" value="Chromosome"/>
</dbReference>
<evidence type="ECO:0000256" key="6">
    <source>
        <dbReference type="ARBA" id="ARBA00022989"/>
    </source>
</evidence>
<feature type="transmembrane region" description="Helical" evidence="8">
    <location>
        <begin position="228"/>
        <end position="259"/>
    </location>
</feature>
<keyword evidence="5 8" id="KW-0812">Transmembrane</keyword>
<dbReference type="GO" id="GO:0022857">
    <property type="term" value="F:transmembrane transporter activity"/>
    <property type="evidence" value="ECO:0007669"/>
    <property type="project" value="InterPro"/>
</dbReference>
<keyword evidence="3" id="KW-0813">Transport</keyword>
<evidence type="ECO:0000256" key="2">
    <source>
        <dbReference type="ARBA" id="ARBA00007935"/>
    </source>
</evidence>
<dbReference type="PANTHER" id="PTHR30472:SF19">
    <property type="entry name" value="PETROBACTIN IMPORT SYSTEM PERMEASE PROTEIN YCLO"/>
    <property type="match status" value="1"/>
</dbReference>
<dbReference type="Pfam" id="PF01032">
    <property type="entry name" value="FecCD"/>
    <property type="match status" value="1"/>
</dbReference>
<gene>
    <name evidence="9" type="ORF">HS961_05965</name>
</gene>
<dbReference type="GO" id="GO:0005886">
    <property type="term" value="C:plasma membrane"/>
    <property type="evidence" value="ECO:0007669"/>
    <property type="project" value="UniProtKB-SubCell"/>
</dbReference>
<dbReference type="InterPro" id="IPR000522">
    <property type="entry name" value="ABC_transptr_permease_BtuC"/>
</dbReference>
<feature type="transmembrane region" description="Helical" evidence="8">
    <location>
        <begin position="184"/>
        <end position="202"/>
    </location>
</feature>
<dbReference type="Gene3D" id="1.10.3470.10">
    <property type="entry name" value="ABC transporter involved in vitamin B12 uptake, BtuC"/>
    <property type="match status" value="1"/>
</dbReference>
<dbReference type="EMBL" id="CP058554">
    <property type="protein sequence ID" value="QMV72415.1"/>
    <property type="molecule type" value="Genomic_DNA"/>
</dbReference>
<protein>
    <submittedName>
        <fullName evidence="9">Iron chelate uptake ABC transporter family permease subunit</fullName>
    </submittedName>
</protein>
<organism evidence="9 10">
    <name type="scientific">Comamonas piscis</name>
    <dbReference type="NCBI Taxonomy" id="1562974"/>
    <lineage>
        <taxon>Bacteria</taxon>
        <taxon>Pseudomonadati</taxon>
        <taxon>Pseudomonadota</taxon>
        <taxon>Betaproteobacteria</taxon>
        <taxon>Burkholderiales</taxon>
        <taxon>Comamonadaceae</taxon>
        <taxon>Comamonas</taxon>
    </lineage>
</organism>
<feature type="transmembrane region" description="Helical" evidence="8">
    <location>
        <begin position="15"/>
        <end position="40"/>
    </location>
</feature>
<keyword evidence="10" id="KW-1185">Reference proteome</keyword>
<feature type="transmembrane region" description="Helical" evidence="8">
    <location>
        <begin position="107"/>
        <end position="123"/>
    </location>
</feature>
<sequence>MKRATTLKAVSTRHALWLGIAVLALGFVLLGSGLDLGYVIPRRLLRLAAIALGGICVAVSAIVFQTLMGNRILTPAIMGYEAVFLLWQALLLLVLGAQGMGMLGERGNFLVSVALMLVYSWGLQRWLLRRGQGDIYVLLLVGLVLTMVIGTFTQFVQLRISPGEFAVFQGMSYASFNRARPDTLAYAALAVGAVCLVLHKTLPVLDVMALGREQAISLGVPHARCMRLYLALVAVLVAVSTSLIGPTAFMGIFVANIVYALAPQWRHRSTLPMGCAVAIAIFLVAQLLVEHVFNYKTTVSILVNLVCGAYFLALTLRGRALS</sequence>
<evidence type="ECO:0000256" key="8">
    <source>
        <dbReference type="SAM" id="Phobius"/>
    </source>
</evidence>
<feature type="transmembrane region" description="Helical" evidence="8">
    <location>
        <begin position="271"/>
        <end position="289"/>
    </location>
</feature>
<comment type="similarity">
    <text evidence="2">Belongs to the binding-protein-dependent transport system permease family. FecCD subfamily.</text>
</comment>
<comment type="subcellular location">
    <subcellularLocation>
        <location evidence="1">Cell membrane</location>
        <topology evidence="1">Multi-pass membrane protein</topology>
    </subcellularLocation>
</comment>
<accession>A0A7G5EEJ0</accession>
<evidence type="ECO:0000256" key="3">
    <source>
        <dbReference type="ARBA" id="ARBA00022448"/>
    </source>
</evidence>
<evidence type="ECO:0000256" key="5">
    <source>
        <dbReference type="ARBA" id="ARBA00022692"/>
    </source>
</evidence>
<dbReference type="PANTHER" id="PTHR30472">
    <property type="entry name" value="FERRIC ENTEROBACTIN TRANSPORT SYSTEM PERMEASE PROTEIN"/>
    <property type="match status" value="1"/>
</dbReference>
<dbReference type="RefSeq" id="WP_182326834.1">
    <property type="nucleotide sequence ID" value="NZ_CP058554.1"/>
</dbReference>
<reference evidence="9 10" key="1">
    <citation type="journal article" date="2020" name="G3 (Bethesda)">
        <title>CeMbio - The Caenorhabditis elegans Microbiome Resource.</title>
        <authorList>
            <person name="Dirksen P."/>
            <person name="Assie A."/>
            <person name="Zimmermann J."/>
            <person name="Zhang F."/>
            <person name="Tietje A.M."/>
            <person name="Marsh S.A."/>
            <person name="Felix M.A."/>
            <person name="Shapira M."/>
            <person name="Kaleta C."/>
            <person name="Schulenburg H."/>
            <person name="Samuel B."/>
        </authorList>
    </citation>
    <scope>NUCLEOTIDE SEQUENCE [LARGE SCALE GENOMIC DNA]</scope>
    <source>
        <strain evidence="9 10">BIGb0172</strain>
    </source>
</reference>
<dbReference type="GO" id="GO:0033214">
    <property type="term" value="P:siderophore-iron import into cell"/>
    <property type="evidence" value="ECO:0007669"/>
    <property type="project" value="TreeGrafter"/>
</dbReference>